<protein>
    <submittedName>
        <fullName evidence="2">Uncharacterized protein</fullName>
    </submittedName>
</protein>
<evidence type="ECO:0000313" key="3">
    <source>
        <dbReference type="Proteomes" id="UP001596011"/>
    </source>
</evidence>
<name>A0ABV9HBU5_9MICO</name>
<gene>
    <name evidence="2" type="ORF">ACFO6V_06240</name>
</gene>
<comment type="caution">
    <text evidence="2">The sequence shown here is derived from an EMBL/GenBank/DDBJ whole genome shotgun (WGS) entry which is preliminary data.</text>
</comment>
<feature type="region of interest" description="Disordered" evidence="1">
    <location>
        <begin position="1"/>
        <end position="23"/>
    </location>
</feature>
<sequence>MTSSSDADGVRGPSDGPIEGFHYAPFYGKPGDAEPAQRLPFDLFGLRVIGTVAICDVDETPTANVQPSISIKITQYVRLSDESLIRLDMDRGVTTGGSEADENISWKRTADDLIAEILDLVQADDRHNPGSHPWEDLAEAAQLRGIDVDGGTLAELPYRVLLTDAVTVVFEL</sequence>
<dbReference type="EMBL" id="JBHSFI010000003">
    <property type="protein sequence ID" value="MFC4627824.1"/>
    <property type="molecule type" value="Genomic_DNA"/>
</dbReference>
<keyword evidence="3" id="KW-1185">Reference proteome</keyword>
<dbReference type="Proteomes" id="UP001596011">
    <property type="component" value="Unassembled WGS sequence"/>
</dbReference>
<reference evidence="3" key="1">
    <citation type="journal article" date="2019" name="Int. J. Syst. Evol. Microbiol.">
        <title>The Global Catalogue of Microorganisms (GCM) 10K type strain sequencing project: providing services to taxonomists for standard genome sequencing and annotation.</title>
        <authorList>
            <consortium name="The Broad Institute Genomics Platform"/>
            <consortium name="The Broad Institute Genome Sequencing Center for Infectious Disease"/>
            <person name="Wu L."/>
            <person name="Ma J."/>
        </authorList>
    </citation>
    <scope>NUCLEOTIDE SEQUENCE [LARGE SCALE GENOMIC DNA]</scope>
    <source>
        <strain evidence="3">CCUG 42722</strain>
    </source>
</reference>
<dbReference type="RefSeq" id="WP_377133323.1">
    <property type="nucleotide sequence ID" value="NZ_JBHSFI010000003.1"/>
</dbReference>
<organism evidence="2 3">
    <name type="scientific">Promicromonospora alba</name>
    <dbReference type="NCBI Taxonomy" id="1616110"/>
    <lineage>
        <taxon>Bacteria</taxon>
        <taxon>Bacillati</taxon>
        <taxon>Actinomycetota</taxon>
        <taxon>Actinomycetes</taxon>
        <taxon>Micrococcales</taxon>
        <taxon>Promicromonosporaceae</taxon>
        <taxon>Promicromonospora</taxon>
    </lineage>
</organism>
<evidence type="ECO:0000256" key="1">
    <source>
        <dbReference type="SAM" id="MobiDB-lite"/>
    </source>
</evidence>
<accession>A0ABV9HBU5</accession>
<evidence type="ECO:0000313" key="2">
    <source>
        <dbReference type="EMBL" id="MFC4627824.1"/>
    </source>
</evidence>
<proteinExistence type="predicted"/>